<proteinExistence type="predicted"/>
<reference evidence="2" key="1">
    <citation type="journal article" date="2023" name="Arch. Microbiol.">
        <title>Desulfoferula mesophilus gen. nov. sp. nov., a mesophilic sulfate-reducing bacterium isolated from a brackish lake sediment.</title>
        <authorList>
            <person name="Watanabe T."/>
            <person name="Yabe T."/>
            <person name="Tsuji J.M."/>
            <person name="Fukui M."/>
        </authorList>
    </citation>
    <scope>NUCLEOTIDE SEQUENCE [LARGE SCALE GENOMIC DNA]</scope>
    <source>
        <strain evidence="2">12FAK</strain>
    </source>
</reference>
<dbReference type="KEGG" id="dmp:FAK_15590"/>
<organism evidence="1 2">
    <name type="scientific">Desulfoferula mesophila</name>
    <dbReference type="NCBI Taxonomy" id="3058419"/>
    <lineage>
        <taxon>Bacteria</taxon>
        <taxon>Pseudomonadati</taxon>
        <taxon>Thermodesulfobacteriota</taxon>
        <taxon>Desulfarculia</taxon>
        <taxon>Desulfarculales</taxon>
        <taxon>Desulfarculaceae</taxon>
        <taxon>Desulfoferula</taxon>
    </lineage>
</organism>
<evidence type="ECO:0000313" key="2">
    <source>
        <dbReference type="Proteomes" id="UP001366166"/>
    </source>
</evidence>
<sequence>MAKVQTTVRVDSELRSWIEKMAEEKNLSQAQALERVMMAGKAAIESFGTIYPEGVLPRAREALTRPPAADPLESLAKIFERLDKLEEDRDLTFGMLRTLLDKAGLVGKVQTPWPESEGADN</sequence>
<gene>
    <name evidence="1" type="ORF">FAK_15590</name>
</gene>
<protein>
    <recommendedName>
        <fullName evidence="3">Ribbon-helix-helix protein CopG domain-containing protein</fullName>
    </recommendedName>
</protein>
<dbReference type="Proteomes" id="UP001366166">
    <property type="component" value="Chromosome"/>
</dbReference>
<evidence type="ECO:0008006" key="3">
    <source>
        <dbReference type="Google" id="ProtNLM"/>
    </source>
</evidence>
<evidence type="ECO:0000313" key="1">
    <source>
        <dbReference type="EMBL" id="BEQ14493.1"/>
    </source>
</evidence>
<name>A0AAU9EBI5_9BACT</name>
<dbReference type="EMBL" id="AP028679">
    <property type="protein sequence ID" value="BEQ14493.1"/>
    <property type="molecule type" value="Genomic_DNA"/>
</dbReference>
<dbReference type="RefSeq" id="WP_338606198.1">
    <property type="nucleotide sequence ID" value="NZ_AP028679.1"/>
</dbReference>
<dbReference type="AlphaFoldDB" id="A0AAU9EBI5"/>
<accession>A0AAU9EBI5</accession>
<keyword evidence="2" id="KW-1185">Reference proteome</keyword>